<gene>
    <name evidence="1" type="ORF">HPB47_025288</name>
</gene>
<evidence type="ECO:0000313" key="2">
    <source>
        <dbReference type="Proteomes" id="UP000805193"/>
    </source>
</evidence>
<protein>
    <submittedName>
        <fullName evidence="1">Uncharacterized protein</fullName>
    </submittedName>
</protein>
<name>A0AC60Q1X2_IXOPE</name>
<reference evidence="1 2" key="1">
    <citation type="journal article" date="2020" name="Cell">
        <title>Large-Scale Comparative Analyses of Tick Genomes Elucidate Their Genetic Diversity and Vector Capacities.</title>
        <authorList>
            <consortium name="Tick Genome and Microbiome Consortium (TIGMIC)"/>
            <person name="Jia N."/>
            <person name="Wang J."/>
            <person name="Shi W."/>
            <person name="Du L."/>
            <person name="Sun Y."/>
            <person name="Zhan W."/>
            <person name="Jiang J.F."/>
            <person name="Wang Q."/>
            <person name="Zhang B."/>
            <person name="Ji P."/>
            <person name="Bell-Sakyi L."/>
            <person name="Cui X.M."/>
            <person name="Yuan T.T."/>
            <person name="Jiang B.G."/>
            <person name="Yang W.F."/>
            <person name="Lam T.T."/>
            <person name="Chang Q.C."/>
            <person name="Ding S.J."/>
            <person name="Wang X.J."/>
            <person name="Zhu J.G."/>
            <person name="Ruan X.D."/>
            <person name="Zhao L."/>
            <person name="Wei J.T."/>
            <person name="Ye R.Z."/>
            <person name="Que T.C."/>
            <person name="Du C.H."/>
            <person name="Zhou Y.H."/>
            <person name="Cheng J.X."/>
            <person name="Dai P.F."/>
            <person name="Guo W.B."/>
            <person name="Han X.H."/>
            <person name="Huang E.J."/>
            <person name="Li L.F."/>
            <person name="Wei W."/>
            <person name="Gao Y.C."/>
            <person name="Liu J.Z."/>
            <person name="Shao H.Z."/>
            <person name="Wang X."/>
            <person name="Wang C.C."/>
            <person name="Yang T.C."/>
            <person name="Huo Q.B."/>
            <person name="Li W."/>
            <person name="Chen H.Y."/>
            <person name="Chen S.E."/>
            <person name="Zhou L.G."/>
            <person name="Ni X.B."/>
            <person name="Tian J.H."/>
            <person name="Sheng Y."/>
            <person name="Liu T."/>
            <person name="Pan Y.S."/>
            <person name="Xia L.Y."/>
            <person name="Li J."/>
            <person name="Zhao F."/>
            <person name="Cao W.C."/>
        </authorList>
    </citation>
    <scope>NUCLEOTIDE SEQUENCE [LARGE SCALE GENOMIC DNA]</scope>
    <source>
        <strain evidence="1">Iper-2018</strain>
    </source>
</reference>
<proteinExistence type="predicted"/>
<sequence length="169" mass="18499">MGGGGYLLLVLNPPWSPDHKEPILQRVAKESEEEKDDEELVREGGTQGSGQSKSNRRPSGTSTIDLRRGSQAPARDSRSRIADHLGRAPSTSVGVPRLREAKHRPKLEDTATTSVGVPRPREIRLRCFQALEAPARTGSTQLRGKQPATTIGTLKSRTQSYSLTTRPPR</sequence>
<dbReference type="Proteomes" id="UP000805193">
    <property type="component" value="Unassembled WGS sequence"/>
</dbReference>
<accession>A0AC60Q1X2</accession>
<evidence type="ECO:0000313" key="1">
    <source>
        <dbReference type="EMBL" id="KAG0427675.1"/>
    </source>
</evidence>
<keyword evidence="2" id="KW-1185">Reference proteome</keyword>
<dbReference type="EMBL" id="JABSTQ010009601">
    <property type="protein sequence ID" value="KAG0427675.1"/>
    <property type="molecule type" value="Genomic_DNA"/>
</dbReference>
<comment type="caution">
    <text evidence="1">The sequence shown here is derived from an EMBL/GenBank/DDBJ whole genome shotgun (WGS) entry which is preliminary data.</text>
</comment>
<organism evidence="1 2">
    <name type="scientific">Ixodes persulcatus</name>
    <name type="common">Taiga tick</name>
    <dbReference type="NCBI Taxonomy" id="34615"/>
    <lineage>
        <taxon>Eukaryota</taxon>
        <taxon>Metazoa</taxon>
        <taxon>Ecdysozoa</taxon>
        <taxon>Arthropoda</taxon>
        <taxon>Chelicerata</taxon>
        <taxon>Arachnida</taxon>
        <taxon>Acari</taxon>
        <taxon>Parasitiformes</taxon>
        <taxon>Ixodida</taxon>
        <taxon>Ixodoidea</taxon>
        <taxon>Ixodidae</taxon>
        <taxon>Ixodinae</taxon>
        <taxon>Ixodes</taxon>
    </lineage>
</organism>